<comment type="caution">
    <text evidence="11">The sequence shown here is derived from an EMBL/GenBank/DDBJ whole genome shotgun (WGS) entry which is preliminary data.</text>
</comment>
<dbReference type="GO" id="GO:0000287">
    <property type="term" value="F:magnesium ion binding"/>
    <property type="evidence" value="ECO:0007669"/>
    <property type="project" value="InterPro"/>
</dbReference>
<evidence type="ECO:0000256" key="3">
    <source>
        <dbReference type="ARBA" id="ARBA00014422"/>
    </source>
</evidence>
<dbReference type="Gene3D" id="3.40.50.1220">
    <property type="entry name" value="TPP-binding domain"/>
    <property type="match status" value="1"/>
</dbReference>
<evidence type="ECO:0000256" key="2">
    <source>
        <dbReference type="ARBA" id="ARBA00007812"/>
    </source>
</evidence>
<dbReference type="InterPro" id="IPR012000">
    <property type="entry name" value="Thiamin_PyroP_enz_cen_dom"/>
</dbReference>
<evidence type="ECO:0000256" key="1">
    <source>
        <dbReference type="ARBA" id="ARBA00001964"/>
    </source>
</evidence>
<dbReference type="Proteomes" id="UP001215712">
    <property type="component" value="Unassembled WGS sequence"/>
</dbReference>
<protein>
    <recommendedName>
        <fullName evidence="3">Pyruvate decarboxylase</fullName>
    </recommendedName>
</protein>
<dbReference type="GO" id="GO:0005634">
    <property type="term" value="C:nucleus"/>
    <property type="evidence" value="ECO:0007669"/>
    <property type="project" value="TreeGrafter"/>
</dbReference>
<accession>A0AAD6HBL1</accession>
<gene>
    <name evidence="11" type="ORF">N7493_011070</name>
</gene>
<keyword evidence="7" id="KW-0786">Thiamine pyrophosphate</keyword>
<dbReference type="GO" id="GO:0030976">
    <property type="term" value="F:thiamine pyrophosphate binding"/>
    <property type="evidence" value="ECO:0007669"/>
    <property type="project" value="InterPro"/>
</dbReference>
<evidence type="ECO:0000313" key="12">
    <source>
        <dbReference type="Proteomes" id="UP001215712"/>
    </source>
</evidence>
<dbReference type="InterPro" id="IPR011766">
    <property type="entry name" value="TPP_enzyme_TPP-bd"/>
</dbReference>
<dbReference type="SUPFAM" id="SSF52467">
    <property type="entry name" value="DHS-like NAD/FAD-binding domain"/>
    <property type="match status" value="1"/>
</dbReference>
<reference evidence="11" key="1">
    <citation type="journal article" date="2023" name="IMA Fungus">
        <title>Comparative genomic study of the Penicillium genus elucidates a diverse pangenome and 15 lateral gene transfer events.</title>
        <authorList>
            <person name="Petersen C."/>
            <person name="Sorensen T."/>
            <person name="Nielsen M.R."/>
            <person name="Sondergaard T.E."/>
            <person name="Sorensen J.L."/>
            <person name="Fitzpatrick D.A."/>
            <person name="Frisvad J.C."/>
            <person name="Nielsen K.L."/>
        </authorList>
    </citation>
    <scope>NUCLEOTIDE SEQUENCE</scope>
    <source>
        <strain evidence="11">IBT 17514</strain>
    </source>
</reference>
<evidence type="ECO:0000256" key="7">
    <source>
        <dbReference type="ARBA" id="ARBA00023052"/>
    </source>
</evidence>
<dbReference type="GO" id="GO:0004737">
    <property type="term" value="F:pyruvate decarboxylase activity"/>
    <property type="evidence" value="ECO:0007669"/>
    <property type="project" value="TreeGrafter"/>
</dbReference>
<proteinExistence type="inferred from homology"/>
<feature type="domain" description="Thiamine pyrophosphate enzyme central" evidence="9">
    <location>
        <begin position="41"/>
        <end position="151"/>
    </location>
</feature>
<keyword evidence="12" id="KW-1185">Reference proteome</keyword>
<feature type="domain" description="Thiamine pyrophosphate enzyme TPP-binding" evidence="10">
    <location>
        <begin position="246"/>
        <end position="367"/>
    </location>
</feature>
<dbReference type="GO" id="GO:0000949">
    <property type="term" value="P:aromatic amino acid family catabolic process to alcohol via Ehrlich pathway"/>
    <property type="evidence" value="ECO:0007669"/>
    <property type="project" value="TreeGrafter"/>
</dbReference>
<evidence type="ECO:0000259" key="9">
    <source>
        <dbReference type="Pfam" id="PF00205"/>
    </source>
</evidence>
<dbReference type="GO" id="GO:0005829">
    <property type="term" value="C:cytosol"/>
    <property type="evidence" value="ECO:0007669"/>
    <property type="project" value="TreeGrafter"/>
</dbReference>
<evidence type="ECO:0000256" key="4">
    <source>
        <dbReference type="ARBA" id="ARBA00022723"/>
    </source>
</evidence>
<organism evidence="11 12">
    <name type="scientific">Penicillium malachiteum</name>
    <dbReference type="NCBI Taxonomy" id="1324776"/>
    <lineage>
        <taxon>Eukaryota</taxon>
        <taxon>Fungi</taxon>
        <taxon>Dikarya</taxon>
        <taxon>Ascomycota</taxon>
        <taxon>Pezizomycotina</taxon>
        <taxon>Eurotiomycetes</taxon>
        <taxon>Eurotiomycetidae</taxon>
        <taxon>Eurotiales</taxon>
        <taxon>Aspergillaceae</taxon>
        <taxon>Penicillium</taxon>
    </lineage>
</organism>
<evidence type="ECO:0000256" key="6">
    <source>
        <dbReference type="ARBA" id="ARBA00022842"/>
    </source>
</evidence>
<keyword evidence="8" id="KW-0456">Lyase</keyword>
<dbReference type="InterPro" id="IPR012110">
    <property type="entry name" value="PDC/IPDC-like"/>
</dbReference>
<keyword evidence="5" id="KW-0210">Decarboxylase</keyword>
<dbReference type="InterPro" id="IPR029035">
    <property type="entry name" value="DHS-like_NAD/FAD-binding_dom"/>
</dbReference>
<keyword evidence="4" id="KW-0479">Metal-binding</keyword>
<dbReference type="PANTHER" id="PTHR43452">
    <property type="entry name" value="PYRUVATE DECARBOXYLASE"/>
    <property type="match status" value="1"/>
</dbReference>
<dbReference type="CDD" id="cd02005">
    <property type="entry name" value="TPP_PDC_IPDC"/>
    <property type="match status" value="1"/>
</dbReference>
<dbReference type="PANTHER" id="PTHR43452:SF30">
    <property type="entry name" value="PYRUVATE DECARBOXYLASE ISOZYME 1-RELATED"/>
    <property type="match status" value="1"/>
</dbReference>
<evidence type="ECO:0000259" key="10">
    <source>
        <dbReference type="Pfam" id="PF02775"/>
    </source>
</evidence>
<dbReference type="InterPro" id="IPR029061">
    <property type="entry name" value="THDP-binding"/>
</dbReference>
<name>A0AAD6HBL1_9EURO</name>
<evidence type="ECO:0000313" key="11">
    <source>
        <dbReference type="EMBL" id="KAJ5703932.1"/>
    </source>
</evidence>
<dbReference type="Pfam" id="PF00205">
    <property type="entry name" value="TPP_enzyme_M"/>
    <property type="match status" value="1"/>
</dbReference>
<reference evidence="11" key="2">
    <citation type="submission" date="2023-01" db="EMBL/GenBank/DDBJ databases">
        <authorList>
            <person name="Petersen C."/>
        </authorList>
    </citation>
    <scope>NUCLEOTIDE SEQUENCE</scope>
    <source>
        <strain evidence="11">IBT 17514</strain>
    </source>
</reference>
<dbReference type="AlphaFoldDB" id="A0AAD6HBL1"/>
<dbReference type="FunFam" id="3.40.50.970:FF:000024">
    <property type="entry name" value="Pyruvate decarboxylase isozyme"/>
    <property type="match status" value="1"/>
</dbReference>
<dbReference type="SUPFAM" id="SSF52518">
    <property type="entry name" value="Thiamin diphosphate-binding fold (THDP-binding)"/>
    <property type="match status" value="1"/>
</dbReference>
<dbReference type="InterPro" id="IPR047214">
    <property type="entry name" value="TPP_PDC_IPDC"/>
</dbReference>
<dbReference type="EMBL" id="JAQJAN010000020">
    <property type="protein sequence ID" value="KAJ5703932.1"/>
    <property type="molecule type" value="Genomic_DNA"/>
</dbReference>
<comment type="similarity">
    <text evidence="2">Belongs to the TPP enzyme family.</text>
</comment>
<evidence type="ECO:0000256" key="8">
    <source>
        <dbReference type="ARBA" id="ARBA00023239"/>
    </source>
</evidence>
<dbReference type="Gene3D" id="3.40.50.970">
    <property type="match status" value="1"/>
</dbReference>
<keyword evidence="6" id="KW-0460">Magnesium</keyword>
<comment type="cofactor">
    <cofactor evidence="1">
        <name>thiamine diphosphate</name>
        <dbReference type="ChEBI" id="CHEBI:58937"/>
    </cofactor>
</comment>
<sequence length="405" mass="44566">MLCSIIRDRYIGPQVIRSDLRDLSLQILLPKNESDLEAKAIEEIICLVQSSKQPAILIDGGAIRHGLVEESKALIKLLKIPYFATAMSKGFPETVGGRFGGIYGGGASTEGTKYGLENSDLVIIIGHYPSDFNTGEFTTKLPEGKVIDFQRLELSITGQKYALAAKHLIPRLIQELSNIESLVSERSITWDPYPNDSTPKPDALTQDYLWAQLGKYFQPGDFVVAETGTSAFGIPASNLTNVYDVRIFNQTIFGSIGYATGAALGAFIAGKEDGSIKRGILITGEGSLQLTVQTFSDLLRHGLNTTIFILNNDGYTVERLIHGMEASYNQVPRWNYSKLCDTFGPEFPAKYYQVQTGDDLLDLFADADFVKADCTQVVELMLHKHDAPMSVKLATKAVEDFNNSR</sequence>
<evidence type="ECO:0000256" key="5">
    <source>
        <dbReference type="ARBA" id="ARBA00022793"/>
    </source>
</evidence>
<dbReference type="Pfam" id="PF02775">
    <property type="entry name" value="TPP_enzyme_C"/>
    <property type="match status" value="1"/>
</dbReference>